<feature type="compositionally biased region" description="Acidic residues" evidence="8">
    <location>
        <begin position="1149"/>
        <end position="1161"/>
    </location>
</feature>
<dbReference type="OrthoDB" id="6123at2759"/>
<feature type="region of interest" description="Disordered" evidence="8">
    <location>
        <begin position="181"/>
        <end position="212"/>
    </location>
</feature>
<evidence type="ECO:0000256" key="8">
    <source>
        <dbReference type="SAM" id="MobiDB-lite"/>
    </source>
</evidence>
<feature type="compositionally biased region" description="Polar residues" evidence="8">
    <location>
        <begin position="1185"/>
        <end position="1214"/>
    </location>
</feature>
<organism evidence="10 11">
    <name type="scientific">Cronartium quercuum f. sp. fusiforme G11</name>
    <dbReference type="NCBI Taxonomy" id="708437"/>
    <lineage>
        <taxon>Eukaryota</taxon>
        <taxon>Fungi</taxon>
        <taxon>Dikarya</taxon>
        <taxon>Basidiomycota</taxon>
        <taxon>Pucciniomycotina</taxon>
        <taxon>Pucciniomycetes</taxon>
        <taxon>Pucciniales</taxon>
        <taxon>Coleosporiaceae</taxon>
        <taxon>Cronartium</taxon>
    </lineage>
</organism>
<dbReference type="GO" id="GO:0005819">
    <property type="term" value="C:spindle"/>
    <property type="evidence" value="ECO:0007669"/>
    <property type="project" value="UniProtKB-SubCell"/>
</dbReference>
<comment type="caution">
    <text evidence="10">The sequence shown here is derived from an EMBL/GenBank/DDBJ whole genome shotgun (WGS) entry which is preliminary data.</text>
</comment>
<evidence type="ECO:0000256" key="4">
    <source>
        <dbReference type="ARBA" id="ARBA00022490"/>
    </source>
</evidence>
<name>A0A9P6NAT9_9BASI</name>
<dbReference type="GO" id="GO:0007059">
    <property type="term" value="P:chromosome segregation"/>
    <property type="evidence" value="ECO:0007669"/>
    <property type="project" value="UniProtKB-KW"/>
</dbReference>
<feature type="compositionally biased region" description="Polar residues" evidence="8">
    <location>
        <begin position="917"/>
        <end position="930"/>
    </location>
</feature>
<feature type="compositionally biased region" description="Polar residues" evidence="8">
    <location>
        <begin position="1124"/>
        <end position="1137"/>
    </location>
</feature>
<evidence type="ECO:0000256" key="5">
    <source>
        <dbReference type="ARBA" id="ARBA00022829"/>
    </source>
</evidence>
<feature type="compositionally biased region" description="Polar residues" evidence="8">
    <location>
        <begin position="664"/>
        <end position="696"/>
    </location>
</feature>
<evidence type="ECO:0000259" key="9">
    <source>
        <dbReference type="Pfam" id="PF03941"/>
    </source>
</evidence>
<feature type="compositionally biased region" description="Polar residues" evidence="8">
    <location>
        <begin position="1390"/>
        <end position="1400"/>
    </location>
</feature>
<comment type="subcellular location">
    <subcellularLocation>
        <location evidence="2">Cytoplasm</location>
        <location evidence="2">Cytoskeleton</location>
        <location evidence="2">Spindle</location>
    </subcellularLocation>
    <subcellularLocation>
        <location evidence="1">Nucleus</location>
    </subcellularLocation>
</comment>
<feature type="compositionally biased region" description="Polar residues" evidence="8">
    <location>
        <begin position="394"/>
        <end position="422"/>
    </location>
</feature>
<protein>
    <recommendedName>
        <fullName evidence="9">Inner centromere protein ARK-binding domain-containing protein</fullName>
    </recommendedName>
</protein>
<feature type="region of interest" description="Disordered" evidence="8">
    <location>
        <begin position="1082"/>
        <end position="1234"/>
    </location>
</feature>
<evidence type="ECO:0000313" key="10">
    <source>
        <dbReference type="EMBL" id="KAG0140613.1"/>
    </source>
</evidence>
<keyword evidence="7" id="KW-0539">Nucleus</keyword>
<keyword evidence="11" id="KW-1185">Reference proteome</keyword>
<evidence type="ECO:0000256" key="6">
    <source>
        <dbReference type="ARBA" id="ARBA00023212"/>
    </source>
</evidence>
<feature type="region of interest" description="Disordered" evidence="8">
    <location>
        <begin position="794"/>
        <end position="825"/>
    </location>
</feature>
<dbReference type="Proteomes" id="UP000886653">
    <property type="component" value="Unassembled WGS sequence"/>
</dbReference>
<feature type="compositionally biased region" description="Polar residues" evidence="8">
    <location>
        <begin position="1463"/>
        <end position="1489"/>
    </location>
</feature>
<keyword evidence="6" id="KW-0206">Cytoskeleton</keyword>
<proteinExistence type="inferred from homology"/>
<feature type="compositionally biased region" description="Polar residues" evidence="8">
    <location>
        <begin position="279"/>
        <end position="293"/>
    </location>
</feature>
<dbReference type="InterPro" id="IPR005635">
    <property type="entry name" value="Inner_centromere_prot_ARK-bd"/>
</dbReference>
<feature type="compositionally biased region" description="Basic and acidic residues" evidence="8">
    <location>
        <begin position="1358"/>
        <end position="1377"/>
    </location>
</feature>
<evidence type="ECO:0000313" key="11">
    <source>
        <dbReference type="Proteomes" id="UP000886653"/>
    </source>
</evidence>
<dbReference type="PANTHER" id="PTHR13142:SF1">
    <property type="entry name" value="INNER CENTROMERE PROTEIN"/>
    <property type="match status" value="1"/>
</dbReference>
<feature type="region of interest" description="Disordered" evidence="8">
    <location>
        <begin position="1260"/>
        <end position="1521"/>
    </location>
</feature>
<feature type="compositionally biased region" description="Basic and acidic residues" evidence="8">
    <location>
        <begin position="643"/>
        <end position="657"/>
    </location>
</feature>
<feature type="domain" description="Inner centromere protein ARK-binding" evidence="9">
    <location>
        <begin position="1503"/>
        <end position="1561"/>
    </location>
</feature>
<sequence>MASISTPLGPTISAIASTSTNPNLLPEDIRLKFSHYASEIRNQVDTLYDEQHKWLEDHLLGVQDTFAKIKRKKHGTRSVMADIIKTPSRKRIQASKKKQIQPELLRFQAPSLPNQQVPLSPVKLQLANEIELQLGSNNPSSHRTAAPQNALVSSKANFDLHSTASKCFTSSDKSQSNVSVLGELPNGRQPVVRGNTSTALNRGASSPNENHRAFEPTGLQTIGGAPFILKGLGLSSLTQVSQIHTQPNHSSINDTQFPTFAHPSYSLLAEEEAAALSKSYQSPVKKPQPSTSKIPPAASVLGQPTAIPPQPVAAAPLLDDVLVDANMPSGKEATIVVYQSAAEADSEAPETVDLTGEDTEPEVDDVAAGHELSAIQEGEEEDDQAVADPKTACQPASNQKQSKISTASIRATGQSAPISSSAIVEPRPSEIESREPFVTSNSTMHQPGVETLAEAVLLEREQLPESDRTPAVPSQGEVVQESQVARAPDADETVHQPHTTGSNVDADVSLQPNPVECLTNSVVVHRDPAHRLSESTLLSSHRSDHPETETVDLALVPHLPVESVQAIVAEDPVVSVMSHTAQVIHDEVLTSKKQAQTIQPLESLHISQPSASIFRPTKPTAAVERASTPEADDDPVVEVADSQPERARSSSAHHDTTAEVPLNDNPSHLRNTRALQSQAPDTHSRTPGPSTHNLFTPGNARAALIRSPQSQWSSKPTATGWLNKPNKTPGIVYGAGLGIGVGKSEAVKLQGPGGSPVGAHGSNYTRVSATLQSQASDYLKFQDGLSTQASTISDAQAYPSTHRRTSKRTSTEAGFPYTSETQESKIARPYAPLRFGQTATDKGKKGVDDLKNRLSKIQRESAMHERTQHNTTLADLFHPVQRTSLATSGSSVKPTNQQSSQPSTSASTKVPWAPSQAWETNAMAKSQSSRPVLPAPSSHRPPSPPPVSSLRTYAGVPLVDRDATSEAGEALQAAAKNAESTTSGIVKRSSVGDLVAVYEAKKVAGDPAAVTAGPTTTSPAPSITLTHETKSKSPVDIGMHVRPALELKSTAHLRSTTPDSTPPLLRFDNQVPTSVTQEEIIEGSGFHDEMILRDDEDESEGDDEEGEGAPVAVGQSEEDLIELSSKNFGLASPSNSGFYDAEVGAAPEEGSEEEDEGDEEAESRFNSSRHHDTQARDDDDEAQSEHSAQLSPSTSHFQDVNRQSSRPASNLSHTTPPPNQAAENKTPPTGGLMGVFKAGAALATSWTSSKNKPELKSLQLAAAAAKKEQEDKERKAIIKEEREQRRIAVVEKKQAEERERAEADRKARAAEADRKKKDREESSRTRSATVKAKPTPSATPGYHRDVSVAGEPAKKRKVEAETSRTIEPKKAKAHKPEPISVARIAPGSALKTSSNSSFQPSRVAPAAPPGSAKSVSKYHAAAASAVGVKSMADPNRTAHPTPSASKPSIQIQHSSKLPKPSVAGSSKQKLSTVAQSTKAPGPSASTSTKGKQKVTEEYVELPDIDSEYSDDDEEEHARKEAALPDWAQSMVMREALANQRKLNPNDIFGATIPAPAMDEIFRGRASRFRHRTSSANWTGTDQLTAMEEAEYAKRMGYHQNQNQKR</sequence>
<dbReference type="Pfam" id="PF03941">
    <property type="entry name" value="INCENP_ARK-bind"/>
    <property type="match status" value="1"/>
</dbReference>
<feature type="compositionally biased region" description="Acidic residues" evidence="8">
    <location>
        <begin position="1497"/>
        <end position="1514"/>
    </location>
</feature>
<keyword evidence="5" id="KW-0159">Chromosome partition</keyword>
<feature type="region of interest" description="Disordered" evidence="8">
    <location>
        <begin position="279"/>
        <end position="305"/>
    </location>
</feature>
<evidence type="ECO:0000256" key="7">
    <source>
        <dbReference type="ARBA" id="ARBA00023242"/>
    </source>
</evidence>
<evidence type="ECO:0000256" key="1">
    <source>
        <dbReference type="ARBA" id="ARBA00004123"/>
    </source>
</evidence>
<feature type="region of interest" description="Disordered" evidence="8">
    <location>
        <begin position="375"/>
        <end position="434"/>
    </location>
</feature>
<feature type="region of interest" description="Disordered" evidence="8">
    <location>
        <begin position="859"/>
        <end position="951"/>
    </location>
</feature>
<dbReference type="GO" id="GO:0005634">
    <property type="term" value="C:nucleus"/>
    <property type="evidence" value="ECO:0007669"/>
    <property type="project" value="UniProtKB-SubCell"/>
</dbReference>
<keyword evidence="4" id="KW-0963">Cytoplasm</keyword>
<feature type="compositionally biased region" description="Polar residues" evidence="8">
    <location>
        <begin position="881"/>
        <end position="894"/>
    </location>
</feature>
<evidence type="ECO:0000256" key="3">
    <source>
        <dbReference type="ARBA" id="ARBA00010042"/>
    </source>
</evidence>
<feature type="region of interest" description="Disordered" evidence="8">
    <location>
        <begin position="487"/>
        <end position="510"/>
    </location>
</feature>
<feature type="compositionally biased region" description="Polar residues" evidence="8">
    <location>
        <begin position="1438"/>
        <end position="1455"/>
    </location>
</feature>
<gene>
    <name evidence="10" type="ORF">CROQUDRAFT_84126</name>
</gene>
<evidence type="ECO:0000256" key="2">
    <source>
        <dbReference type="ARBA" id="ARBA00004186"/>
    </source>
</evidence>
<reference evidence="10" key="1">
    <citation type="submission" date="2013-11" db="EMBL/GenBank/DDBJ databases">
        <title>Genome sequence of the fusiform rust pathogen reveals effectors for host alternation and coevolution with pine.</title>
        <authorList>
            <consortium name="DOE Joint Genome Institute"/>
            <person name="Smith K."/>
            <person name="Pendleton A."/>
            <person name="Kubisiak T."/>
            <person name="Anderson C."/>
            <person name="Salamov A."/>
            <person name="Aerts A."/>
            <person name="Riley R."/>
            <person name="Clum A."/>
            <person name="Lindquist E."/>
            <person name="Ence D."/>
            <person name="Campbell M."/>
            <person name="Kronenberg Z."/>
            <person name="Feau N."/>
            <person name="Dhillon B."/>
            <person name="Hamelin R."/>
            <person name="Burleigh J."/>
            <person name="Smith J."/>
            <person name="Yandell M."/>
            <person name="Nelson C."/>
            <person name="Grigoriev I."/>
            <person name="Davis J."/>
        </authorList>
    </citation>
    <scope>NUCLEOTIDE SEQUENCE</scope>
    <source>
        <strain evidence="10">G11</strain>
    </source>
</reference>
<feature type="compositionally biased region" description="Acidic residues" evidence="8">
    <location>
        <begin position="1094"/>
        <end position="1107"/>
    </location>
</feature>
<feature type="compositionally biased region" description="Polar residues" evidence="8">
    <location>
        <begin position="194"/>
        <end position="208"/>
    </location>
</feature>
<dbReference type="EMBL" id="MU167431">
    <property type="protein sequence ID" value="KAG0140613.1"/>
    <property type="molecule type" value="Genomic_DNA"/>
</dbReference>
<feature type="compositionally biased region" description="Low complexity" evidence="8">
    <location>
        <begin position="895"/>
        <end position="908"/>
    </location>
</feature>
<accession>A0A9P6NAT9</accession>
<feature type="compositionally biased region" description="Basic and acidic residues" evidence="8">
    <location>
        <begin position="1265"/>
        <end position="1324"/>
    </location>
</feature>
<feature type="region of interest" description="Disordered" evidence="8">
    <location>
        <begin position="609"/>
        <end position="696"/>
    </location>
</feature>
<feature type="compositionally biased region" description="Basic and acidic residues" evidence="8">
    <location>
        <begin position="859"/>
        <end position="868"/>
    </location>
</feature>
<comment type="similarity">
    <text evidence="3">Belongs to the INCENP family.</text>
</comment>
<dbReference type="PANTHER" id="PTHR13142">
    <property type="entry name" value="INNER CENTROMERE PROTEIN"/>
    <property type="match status" value="1"/>
</dbReference>